<protein>
    <submittedName>
        <fullName evidence="2">Uncharacterized protein</fullName>
    </submittedName>
</protein>
<dbReference type="AlphaFoldDB" id="K6QE18"/>
<proteinExistence type="predicted"/>
<dbReference type="OrthoDB" id="107551at2"/>
<dbReference type="InterPro" id="IPR013324">
    <property type="entry name" value="RNA_pol_sigma_r3/r4-like"/>
</dbReference>
<sequence length="162" mass="16130">MFVHLGSLAQIAGADWVRRGLELVPPADARILARRWGLDGGTPRSIAELAREEGVPPIAMVRRLQEAERRLLRAMAAARPAAAPGSGQGSSPGVETPGASPGSRATARPPAPAARGAAGTGPGPGGRPGPGQPGPGQPGPQPRRKAATGSATGTASARNASP</sequence>
<feature type="region of interest" description="Disordered" evidence="1">
    <location>
        <begin position="75"/>
        <end position="162"/>
    </location>
</feature>
<feature type="compositionally biased region" description="Low complexity" evidence="1">
    <location>
        <begin position="99"/>
        <end position="117"/>
    </location>
</feature>
<evidence type="ECO:0000256" key="1">
    <source>
        <dbReference type="SAM" id="MobiDB-lite"/>
    </source>
</evidence>
<reference evidence="2" key="1">
    <citation type="submission" date="2010-10" db="EMBL/GenBank/DDBJ databases">
        <authorList>
            <consortium name="US DOE Joint Genome Institute (JGI-PGF)"/>
            <person name="Lucas S."/>
            <person name="Copeland A."/>
            <person name="Lapidus A."/>
            <person name="Bruce D."/>
            <person name="Goodwin L."/>
            <person name="Pitluck S."/>
            <person name="Kyrpides N."/>
            <person name="Mavromatis K."/>
            <person name="Detter J.C."/>
            <person name="Han C."/>
            <person name="Land M."/>
            <person name="Hauser L."/>
            <person name="Markowitz V."/>
            <person name="Cheng J.-F."/>
            <person name="Hugenholtz P."/>
            <person name="Woyke T."/>
            <person name="Wu D."/>
            <person name="Pukall R."/>
            <person name="Wahrenburg C."/>
            <person name="Brambilla E."/>
            <person name="Klenk H.-P."/>
            <person name="Eisen J.A."/>
        </authorList>
    </citation>
    <scope>NUCLEOTIDE SEQUENCE [LARGE SCALE GENOMIC DNA]</scope>
    <source>
        <strain evidence="2">DSM 13965</strain>
    </source>
</reference>
<dbReference type="SUPFAM" id="SSF88659">
    <property type="entry name" value="Sigma3 and sigma4 domains of RNA polymerase sigma factors"/>
    <property type="match status" value="1"/>
</dbReference>
<organism evidence="2 3">
    <name type="scientific">Thermaerobacter subterraneus DSM 13965</name>
    <dbReference type="NCBI Taxonomy" id="867903"/>
    <lineage>
        <taxon>Bacteria</taxon>
        <taxon>Bacillati</taxon>
        <taxon>Bacillota</taxon>
        <taxon>Clostridia</taxon>
        <taxon>Eubacteriales</taxon>
        <taxon>Clostridiales Family XVII. Incertae Sedis</taxon>
        <taxon>Thermaerobacter</taxon>
    </lineage>
</organism>
<dbReference type="EMBL" id="AENY02000002">
    <property type="protein sequence ID" value="EKP94986.1"/>
    <property type="molecule type" value="Genomic_DNA"/>
</dbReference>
<feature type="compositionally biased region" description="Low complexity" evidence="1">
    <location>
        <begin position="147"/>
        <end position="162"/>
    </location>
</feature>
<dbReference type="HOGENOM" id="CLU_1634604_0_0_9"/>
<reference evidence="2" key="2">
    <citation type="submission" date="2012-10" db="EMBL/GenBank/DDBJ databases">
        <title>Improved high-quality draft of Thermaerobacter subterraneus C21, DSM 13965.</title>
        <authorList>
            <consortium name="DOE Joint Genome Institute"/>
            <person name="Eisen J."/>
            <person name="Huntemann M."/>
            <person name="Wei C.-L."/>
            <person name="Han J."/>
            <person name="Detter J.C."/>
            <person name="Han C."/>
            <person name="Tapia R."/>
            <person name="Chen A."/>
            <person name="Kyrpides N."/>
            <person name="Mavromatis K."/>
            <person name="Markowitz V."/>
            <person name="Szeto E."/>
            <person name="Ivanova N."/>
            <person name="Mikhailova N."/>
            <person name="Ovchinnikova G."/>
            <person name="Pagani I."/>
            <person name="Pati A."/>
            <person name="Goodwin L."/>
            <person name="Nordberg H.P."/>
            <person name="Cantor M.N."/>
            <person name="Hua S.X."/>
            <person name="Woyke T."/>
            <person name="Eisen J."/>
            <person name="Klenk H.-P."/>
        </authorList>
    </citation>
    <scope>NUCLEOTIDE SEQUENCE [LARGE SCALE GENOMIC DNA]</scope>
    <source>
        <strain evidence="2">DSM 13965</strain>
    </source>
</reference>
<evidence type="ECO:0000313" key="3">
    <source>
        <dbReference type="Proteomes" id="UP000005710"/>
    </source>
</evidence>
<dbReference type="Proteomes" id="UP000005710">
    <property type="component" value="Unassembled WGS sequence"/>
</dbReference>
<feature type="compositionally biased region" description="Pro residues" evidence="1">
    <location>
        <begin position="125"/>
        <end position="141"/>
    </location>
</feature>
<evidence type="ECO:0000313" key="2">
    <source>
        <dbReference type="EMBL" id="EKP94986.1"/>
    </source>
</evidence>
<feature type="compositionally biased region" description="Low complexity" evidence="1">
    <location>
        <begin position="75"/>
        <end position="92"/>
    </location>
</feature>
<gene>
    <name evidence="2" type="ORF">ThesuDRAFT_00709</name>
</gene>
<dbReference type="RefSeq" id="WP_006902982.1">
    <property type="nucleotide sequence ID" value="NZ_JH976535.1"/>
</dbReference>
<keyword evidence="3" id="KW-1185">Reference proteome</keyword>
<accession>K6QE18</accession>
<comment type="caution">
    <text evidence="2">The sequence shown here is derived from an EMBL/GenBank/DDBJ whole genome shotgun (WGS) entry which is preliminary data.</text>
</comment>
<name>K6QE18_9FIRM</name>